<dbReference type="RefSeq" id="WP_229114177.1">
    <property type="nucleotide sequence ID" value="NZ_CP064787.1"/>
</dbReference>
<name>A0A897MWT0_9EURY</name>
<feature type="domain" description="Halobacterial output" evidence="1">
    <location>
        <begin position="26"/>
        <end position="91"/>
    </location>
</feature>
<sequence>MSADEPYIVREEDGDADDAAAWVAPEPASDVITDAIVAESDLERDEVEPLEEHVDFETLRAVLTGDRQPPVTFSIGGWSVTVDRDGAVEVTDEA</sequence>
<organism evidence="2 3">
    <name type="scientific">Halapricum desulfuricans</name>
    <dbReference type="NCBI Taxonomy" id="2841257"/>
    <lineage>
        <taxon>Archaea</taxon>
        <taxon>Methanobacteriati</taxon>
        <taxon>Methanobacteriota</taxon>
        <taxon>Stenosarchaea group</taxon>
        <taxon>Halobacteria</taxon>
        <taxon>Halobacteriales</taxon>
        <taxon>Haloarculaceae</taxon>
        <taxon>Halapricum</taxon>
    </lineage>
</organism>
<reference evidence="2" key="1">
    <citation type="submission" date="2020-11" db="EMBL/GenBank/DDBJ databases">
        <title>Carbohydrate-dependent, anaerobic sulfur respiration: A novel catabolism in halophilic archaea.</title>
        <authorList>
            <person name="Sorokin D.Y."/>
            <person name="Messina E."/>
            <person name="Smedile F."/>
            <person name="La Cono V."/>
            <person name="Hallsworth J.E."/>
            <person name="Yakimov M.M."/>
        </authorList>
    </citation>
    <scope>NUCLEOTIDE SEQUENCE</scope>
    <source>
        <strain evidence="2">HSR12-1</strain>
    </source>
</reference>
<accession>A0A897MWT0</accession>
<dbReference type="EMBL" id="CP064787">
    <property type="protein sequence ID" value="QSG04731.1"/>
    <property type="molecule type" value="Genomic_DNA"/>
</dbReference>
<dbReference type="Proteomes" id="UP000663525">
    <property type="component" value="Chromosome"/>
</dbReference>
<dbReference type="AlphaFoldDB" id="A0A897MWT0"/>
<gene>
    <name evidence="2" type="ORF">HSR121_0375</name>
</gene>
<evidence type="ECO:0000313" key="2">
    <source>
        <dbReference type="EMBL" id="QSG04731.1"/>
    </source>
</evidence>
<proteinExistence type="predicted"/>
<dbReference type="GeneID" id="68854028"/>
<evidence type="ECO:0000259" key="1">
    <source>
        <dbReference type="Pfam" id="PF18545"/>
    </source>
</evidence>
<dbReference type="Pfam" id="PF18545">
    <property type="entry name" value="HalOD1"/>
    <property type="match status" value="1"/>
</dbReference>
<protein>
    <recommendedName>
        <fullName evidence="1">Halobacterial output domain-containing protein</fullName>
    </recommendedName>
</protein>
<evidence type="ECO:0000313" key="3">
    <source>
        <dbReference type="Proteomes" id="UP000663525"/>
    </source>
</evidence>
<dbReference type="InterPro" id="IPR040624">
    <property type="entry name" value="HalOD1"/>
</dbReference>